<feature type="chain" id="PRO_5033017160" description="Lipoprotein" evidence="1">
    <location>
        <begin position="19"/>
        <end position="513"/>
    </location>
</feature>
<evidence type="ECO:0008006" key="4">
    <source>
        <dbReference type="Google" id="ProtNLM"/>
    </source>
</evidence>
<dbReference type="Proteomes" id="UP000447355">
    <property type="component" value="Unassembled WGS sequence"/>
</dbReference>
<dbReference type="AlphaFoldDB" id="A0A845GJZ5"/>
<accession>A0A845GJZ5</accession>
<dbReference type="EMBL" id="WWCX01000007">
    <property type="protein sequence ID" value="MYM93715.1"/>
    <property type="molecule type" value="Genomic_DNA"/>
</dbReference>
<gene>
    <name evidence="2" type="ORF">GTP90_07575</name>
</gene>
<comment type="caution">
    <text evidence="2">The sequence shown here is derived from an EMBL/GenBank/DDBJ whole genome shotgun (WGS) entry which is preliminary data.</text>
</comment>
<sequence length="513" mass="53754">MTKLALACALASTLAACGGGGGGGSTPATDAGSVVVQPAPPSAGPVADTKALFGSLRTNLQAWSDANKDGGGLSNSSHAMKADFDIATSPLDQNLANWISVSFSGIKLYDDFIQKRSTAITIKDGESWAPMGACTLYKDMAAIIPMTSNDVSSVTPRSVSCTLNGMAVEGSERKLASSSLYTHTLIGNSITLTPAASGSFAYTTQTMRFSQTYYRDQYGPYGYQPVSGGTLVGNATQGTIGYRINGDILTTLQIDGTMPAHANAAGTLITDYETWHVKASTTAQASGINSYALSGSISAVKNGAALGTVKLADTSFIRASVNGNRYRAVEAKLDIEVATANNSASGTLTLNNFETDKYGSGYQPSYTQFSGNFTNSRAESFKGVITVEVSNYKNYISWEPQSATNFAPTKTSFKGSLKIVGRPVLDIEFANHDTSYNTAQFNGTYNDGANAITFDGNTAPPGTTHIASATGVTVTLVDGVKLIDVYKNNSKTAQINTGTRVINYIDGTFETLN</sequence>
<dbReference type="RefSeq" id="WP_161082926.1">
    <property type="nucleotide sequence ID" value="NZ_WWCX01000007.1"/>
</dbReference>
<evidence type="ECO:0000313" key="2">
    <source>
        <dbReference type="EMBL" id="MYM93715.1"/>
    </source>
</evidence>
<organism evidence="2 3">
    <name type="scientific">Duganella vulcania</name>
    <dbReference type="NCBI Taxonomy" id="2692166"/>
    <lineage>
        <taxon>Bacteria</taxon>
        <taxon>Pseudomonadati</taxon>
        <taxon>Pseudomonadota</taxon>
        <taxon>Betaproteobacteria</taxon>
        <taxon>Burkholderiales</taxon>
        <taxon>Oxalobacteraceae</taxon>
        <taxon>Telluria group</taxon>
        <taxon>Duganella</taxon>
    </lineage>
</organism>
<evidence type="ECO:0000313" key="3">
    <source>
        <dbReference type="Proteomes" id="UP000447355"/>
    </source>
</evidence>
<proteinExistence type="predicted"/>
<name>A0A845GJZ5_9BURK</name>
<feature type="signal peptide" evidence="1">
    <location>
        <begin position="1"/>
        <end position="18"/>
    </location>
</feature>
<reference evidence="2" key="1">
    <citation type="submission" date="2019-12" db="EMBL/GenBank/DDBJ databases">
        <title>Novel species isolated from a subtropical stream in China.</title>
        <authorList>
            <person name="Lu H."/>
        </authorList>
    </citation>
    <scope>NUCLEOTIDE SEQUENCE [LARGE SCALE GENOMIC DNA]</scope>
    <source>
        <strain evidence="2">FT81W</strain>
    </source>
</reference>
<dbReference type="PROSITE" id="PS51257">
    <property type="entry name" value="PROKAR_LIPOPROTEIN"/>
    <property type="match status" value="1"/>
</dbReference>
<evidence type="ECO:0000256" key="1">
    <source>
        <dbReference type="SAM" id="SignalP"/>
    </source>
</evidence>
<keyword evidence="1" id="KW-0732">Signal</keyword>
<protein>
    <recommendedName>
        <fullName evidence="4">Lipoprotein</fullName>
    </recommendedName>
</protein>